<name>A0ABT3YL07_9HYPH</name>
<dbReference type="EMBL" id="JAOVZQ010000001">
    <property type="protein sequence ID" value="MCY0096579.1"/>
    <property type="molecule type" value="Genomic_DNA"/>
</dbReference>
<feature type="region of interest" description="Disordered" evidence="1">
    <location>
        <begin position="207"/>
        <end position="236"/>
    </location>
</feature>
<evidence type="ECO:0000256" key="1">
    <source>
        <dbReference type="SAM" id="MobiDB-lite"/>
    </source>
</evidence>
<proteinExistence type="predicted"/>
<reference evidence="2" key="1">
    <citation type="submission" date="2022-10" db="EMBL/GenBank/DDBJ databases">
        <title>Hoeflea sp. J2-29, isolated from marine algae.</title>
        <authorList>
            <person name="Kristyanto S."/>
            <person name="Kim J.M."/>
            <person name="Jeon C.O."/>
        </authorList>
    </citation>
    <scope>NUCLEOTIDE SEQUENCE</scope>
    <source>
        <strain evidence="2">J2-29</strain>
    </source>
</reference>
<gene>
    <name evidence="2" type="ORF">OEG82_21560</name>
</gene>
<feature type="region of interest" description="Disordered" evidence="1">
    <location>
        <begin position="49"/>
        <end position="182"/>
    </location>
</feature>
<feature type="compositionally biased region" description="Basic and acidic residues" evidence="1">
    <location>
        <begin position="89"/>
        <end position="106"/>
    </location>
</feature>
<organism evidence="2 3">
    <name type="scientific">Hoeflea ulvae</name>
    <dbReference type="NCBI Taxonomy" id="2983764"/>
    <lineage>
        <taxon>Bacteria</taxon>
        <taxon>Pseudomonadati</taxon>
        <taxon>Pseudomonadota</taxon>
        <taxon>Alphaproteobacteria</taxon>
        <taxon>Hyphomicrobiales</taxon>
        <taxon>Rhizobiaceae</taxon>
        <taxon>Hoeflea</taxon>
    </lineage>
</organism>
<feature type="region of interest" description="Disordered" evidence="1">
    <location>
        <begin position="261"/>
        <end position="297"/>
    </location>
</feature>
<evidence type="ECO:0000313" key="3">
    <source>
        <dbReference type="Proteomes" id="UP001081283"/>
    </source>
</evidence>
<dbReference type="Proteomes" id="UP001081283">
    <property type="component" value="Unassembled WGS sequence"/>
</dbReference>
<dbReference type="RefSeq" id="WP_267614391.1">
    <property type="nucleotide sequence ID" value="NZ_JAOVZQ010000001.1"/>
</dbReference>
<keyword evidence="3" id="KW-1185">Reference proteome</keyword>
<feature type="compositionally biased region" description="Polar residues" evidence="1">
    <location>
        <begin position="78"/>
        <end position="88"/>
    </location>
</feature>
<sequence>MSGMHLFRAIASQRRFDVDTAIPKPGAGIPENRFAASGNPDALLIVDDFTEPEDQPLAPQADMDTAVHGTADGINAQLADNTRKTTPLDSERDLTPRTDATREPRNHRPAARTVARDIADDAEQNAYQPAQGGPGRTDEPAPALPRIGDLEPTETPGTPGSDVIRFRRPQTIPEQPGRQPSIEERVLQEMSRLSGLEQVEDNAAQDVSGFDGFVDPPRAPVHDVPSAPARASDTQQMAFPASEKFAPSGSAVQAAPSLSIGRITINAETPPPRKTPEPKSRAPDVAGQLRRAGLQRL</sequence>
<accession>A0ABT3YL07</accession>
<evidence type="ECO:0008006" key="4">
    <source>
        <dbReference type="Google" id="ProtNLM"/>
    </source>
</evidence>
<comment type="caution">
    <text evidence="2">The sequence shown here is derived from an EMBL/GenBank/DDBJ whole genome shotgun (WGS) entry which is preliminary data.</text>
</comment>
<protein>
    <recommendedName>
        <fullName evidence="4">Cell division protein FtsZ</fullName>
    </recommendedName>
</protein>
<evidence type="ECO:0000313" key="2">
    <source>
        <dbReference type="EMBL" id="MCY0096579.1"/>
    </source>
</evidence>